<accession>A0A918N6K9</accession>
<keyword evidence="3" id="KW-1185">Reference proteome</keyword>
<evidence type="ECO:0000313" key="3">
    <source>
        <dbReference type="Proteomes" id="UP000626148"/>
    </source>
</evidence>
<dbReference type="GO" id="GO:0032791">
    <property type="term" value="F:lead ion binding"/>
    <property type="evidence" value="ECO:0007669"/>
    <property type="project" value="TreeGrafter"/>
</dbReference>
<dbReference type="InterPro" id="IPR036388">
    <property type="entry name" value="WH-like_DNA-bd_sf"/>
</dbReference>
<name>A0A918N6K9_9GAMM</name>
<dbReference type="PROSITE" id="PS50987">
    <property type="entry name" value="HTH_ARSR_2"/>
    <property type="match status" value="1"/>
</dbReference>
<dbReference type="RefSeq" id="WP_189606692.1">
    <property type="nucleotide sequence ID" value="NZ_BMXR01000001.1"/>
</dbReference>
<dbReference type="GO" id="GO:0003700">
    <property type="term" value="F:DNA-binding transcription factor activity"/>
    <property type="evidence" value="ECO:0007669"/>
    <property type="project" value="InterPro"/>
</dbReference>
<dbReference type="Proteomes" id="UP000626148">
    <property type="component" value="Unassembled WGS sequence"/>
</dbReference>
<dbReference type="GO" id="GO:0097063">
    <property type="term" value="F:cadmium ion sensor activity"/>
    <property type="evidence" value="ECO:0007669"/>
    <property type="project" value="TreeGrafter"/>
</dbReference>
<reference evidence="2" key="2">
    <citation type="submission" date="2020-09" db="EMBL/GenBank/DDBJ databases">
        <authorList>
            <person name="Sun Q."/>
            <person name="Kim S."/>
        </authorList>
    </citation>
    <scope>NUCLEOTIDE SEQUENCE</scope>
    <source>
        <strain evidence="2">KCTC 22169</strain>
    </source>
</reference>
<dbReference type="PANTHER" id="PTHR39168:SF1">
    <property type="entry name" value="TRANSCRIPTIONAL REGULATORY PROTEIN"/>
    <property type="match status" value="1"/>
</dbReference>
<dbReference type="PANTHER" id="PTHR39168">
    <property type="entry name" value="TRANSCRIPTIONAL REGULATOR-RELATED"/>
    <property type="match status" value="1"/>
</dbReference>
<dbReference type="EMBL" id="BMXR01000001">
    <property type="protein sequence ID" value="GGX39654.1"/>
    <property type="molecule type" value="Genomic_DNA"/>
</dbReference>
<gene>
    <name evidence="2" type="ORF">GCM10007392_02660</name>
</gene>
<sequence>MEPDISDLARLIGDPARSRMLIALMSGKALTATELSLEADITPQTASSHLSKLVTQDLLVMRKQGRHRYFQLNGYPVAELIETLLSVTASQPNLTKTGPSDPDLRQARVCYDHLGGALGVGIYDSLVARGVLEDRHAITRLTDDGERYFIRLGVDFDAMSRSRRPLCKSCLDWSERRTHLAGGLGQWILNDLLMRGWGQRAPNSRVVHITAPGRKALVERYGIEASLASA</sequence>
<dbReference type="InterPro" id="IPR011991">
    <property type="entry name" value="ArsR-like_HTH"/>
</dbReference>
<dbReference type="AlphaFoldDB" id="A0A918N6K9"/>
<dbReference type="SMART" id="SM00418">
    <property type="entry name" value="HTH_ARSR"/>
    <property type="match status" value="1"/>
</dbReference>
<dbReference type="GO" id="GO:0010288">
    <property type="term" value="P:response to lead ion"/>
    <property type="evidence" value="ECO:0007669"/>
    <property type="project" value="TreeGrafter"/>
</dbReference>
<dbReference type="InterPro" id="IPR036390">
    <property type="entry name" value="WH_DNA-bd_sf"/>
</dbReference>
<comment type="caution">
    <text evidence="2">The sequence shown here is derived from an EMBL/GenBank/DDBJ whole genome shotgun (WGS) entry which is preliminary data.</text>
</comment>
<reference evidence="2" key="1">
    <citation type="journal article" date="2014" name="Int. J. Syst. Evol. Microbiol.">
        <title>Complete genome sequence of Corynebacterium casei LMG S-19264T (=DSM 44701T), isolated from a smear-ripened cheese.</title>
        <authorList>
            <consortium name="US DOE Joint Genome Institute (JGI-PGF)"/>
            <person name="Walter F."/>
            <person name="Albersmeier A."/>
            <person name="Kalinowski J."/>
            <person name="Ruckert C."/>
        </authorList>
    </citation>
    <scope>NUCLEOTIDE SEQUENCE</scope>
    <source>
        <strain evidence="2">KCTC 22169</strain>
    </source>
</reference>
<dbReference type="Pfam" id="PF12840">
    <property type="entry name" value="HTH_20"/>
    <property type="match status" value="1"/>
</dbReference>
<dbReference type="CDD" id="cd00090">
    <property type="entry name" value="HTH_ARSR"/>
    <property type="match status" value="1"/>
</dbReference>
<feature type="domain" description="HTH arsR-type" evidence="1">
    <location>
        <begin position="1"/>
        <end position="92"/>
    </location>
</feature>
<dbReference type="GO" id="GO:0046686">
    <property type="term" value="P:response to cadmium ion"/>
    <property type="evidence" value="ECO:0007669"/>
    <property type="project" value="TreeGrafter"/>
</dbReference>
<evidence type="ECO:0000313" key="2">
    <source>
        <dbReference type="EMBL" id="GGX39654.1"/>
    </source>
</evidence>
<dbReference type="InterPro" id="IPR001845">
    <property type="entry name" value="HTH_ArsR_DNA-bd_dom"/>
</dbReference>
<proteinExistence type="predicted"/>
<dbReference type="InterPro" id="IPR052543">
    <property type="entry name" value="HTH_Metal-responsive_Reg"/>
</dbReference>
<evidence type="ECO:0000259" key="1">
    <source>
        <dbReference type="PROSITE" id="PS50987"/>
    </source>
</evidence>
<dbReference type="GO" id="GO:0003677">
    <property type="term" value="F:DNA binding"/>
    <property type="evidence" value="ECO:0007669"/>
    <property type="project" value="TreeGrafter"/>
</dbReference>
<dbReference type="Gene3D" id="1.10.10.10">
    <property type="entry name" value="Winged helix-like DNA-binding domain superfamily/Winged helix DNA-binding domain"/>
    <property type="match status" value="1"/>
</dbReference>
<dbReference type="SUPFAM" id="SSF46785">
    <property type="entry name" value="Winged helix' DNA-binding domain"/>
    <property type="match status" value="1"/>
</dbReference>
<organism evidence="2 3">
    <name type="scientific">Saccharospirillum salsuginis</name>
    <dbReference type="NCBI Taxonomy" id="418750"/>
    <lineage>
        <taxon>Bacteria</taxon>
        <taxon>Pseudomonadati</taxon>
        <taxon>Pseudomonadota</taxon>
        <taxon>Gammaproteobacteria</taxon>
        <taxon>Oceanospirillales</taxon>
        <taxon>Saccharospirillaceae</taxon>
        <taxon>Saccharospirillum</taxon>
    </lineage>
</organism>
<protein>
    <submittedName>
        <fullName evidence="2">Transcriptional regulator</fullName>
    </submittedName>
</protein>